<gene>
    <name evidence="2" type="ORF">RM531_14180</name>
</gene>
<feature type="compositionally biased region" description="Basic and acidic residues" evidence="1">
    <location>
        <begin position="1"/>
        <end position="12"/>
    </location>
</feature>
<evidence type="ECO:0000256" key="1">
    <source>
        <dbReference type="SAM" id="MobiDB-lite"/>
    </source>
</evidence>
<name>A0ABU3BCU7_9GAMM</name>
<dbReference type="EMBL" id="JAVRHY010000017">
    <property type="protein sequence ID" value="MDT0619622.1"/>
    <property type="molecule type" value="Genomic_DNA"/>
</dbReference>
<feature type="region of interest" description="Disordered" evidence="1">
    <location>
        <begin position="1"/>
        <end position="21"/>
    </location>
</feature>
<evidence type="ECO:0000313" key="3">
    <source>
        <dbReference type="Proteomes" id="UP001259982"/>
    </source>
</evidence>
<evidence type="ECO:0008006" key="4">
    <source>
        <dbReference type="Google" id="ProtNLM"/>
    </source>
</evidence>
<accession>A0ABU3BCU7</accession>
<comment type="caution">
    <text evidence="2">The sequence shown here is derived from an EMBL/GenBank/DDBJ whole genome shotgun (WGS) entry which is preliminary data.</text>
</comment>
<sequence>MGIDDRFNRPDRTLQGPAGTGHRPGRNWLMLLCLIATPAIAAPPIIDAGPGDIDGLVAHIEWLSDELTVTLSPRPDRAPPNDHPATLDVEALAASFGRVAVTDNGNAPQHLIPPARRAAFADAVGRGLARAGPDQDIVFDFLVTRRTGLLASQRYRTTGRVFRTGDGINLIIGAAQQPYREGTDRALQPMAPARRDTAGMLKVALQPEEPTRLAAGRDDWVILPAVNAPTTPAPTPTAATSPPASSDETAGVRARLELLRDLHRDGLISDDVRDQRTRAILDELER</sequence>
<organism evidence="2 3">
    <name type="scientific">Spectribacter acetivorans</name>
    <dbReference type="NCBI Taxonomy" id="3075603"/>
    <lineage>
        <taxon>Bacteria</taxon>
        <taxon>Pseudomonadati</taxon>
        <taxon>Pseudomonadota</taxon>
        <taxon>Gammaproteobacteria</taxon>
        <taxon>Salinisphaerales</taxon>
        <taxon>Salinisphaeraceae</taxon>
        <taxon>Spectribacter</taxon>
    </lineage>
</organism>
<keyword evidence="3" id="KW-1185">Reference proteome</keyword>
<reference evidence="2 3" key="1">
    <citation type="submission" date="2023-09" db="EMBL/GenBank/DDBJ databases">
        <authorList>
            <person name="Rey-Velasco X."/>
        </authorList>
    </citation>
    <scope>NUCLEOTIDE SEQUENCE [LARGE SCALE GENOMIC DNA]</scope>
    <source>
        <strain evidence="2 3">P385</strain>
    </source>
</reference>
<evidence type="ECO:0000313" key="2">
    <source>
        <dbReference type="EMBL" id="MDT0619622.1"/>
    </source>
</evidence>
<protein>
    <recommendedName>
        <fullName evidence="4">SHOCT domain-containing protein</fullName>
    </recommendedName>
</protein>
<feature type="compositionally biased region" description="Low complexity" evidence="1">
    <location>
        <begin position="236"/>
        <end position="246"/>
    </location>
</feature>
<proteinExistence type="predicted"/>
<dbReference type="Proteomes" id="UP001259982">
    <property type="component" value="Unassembled WGS sequence"/>
</dbReference>
<dbReference type="RefSeq" id="WP_311660167.1">
    <property type="nucleotide sequence ID" value="NZ_JAVRHY010000017.1"/>
</dbReference>
<feature type="region of interest" description="Disordered" evidence="1">
    <location>
        <begin position="228"/>
        <end position="252"/>
    </location>
</feature>